<dbReference type="Pfam" id="PF19944">
    <property type="entry name" value="DUF6406"/>
    <property type="match status" value="1"/>
</dbReference>
<organism evidence="2 3">
    <name type="scientific">Dactylosporangium siamense</name>
    <dbReference type="NCBI Taxonomy" id="685454"/>
    <lineage>
        <taxon>Bacteria</taxon>
        <taxon>Bacillati</taxon>
        <taxon>Actinomycetota</taxon>
        <taxon>Actinomycetes</taxon>
        <taxon>Micromonosporales</taxon>
        <taxon>Micromonosporaceae</taxon>
        <taxon>Dactylosporangium</taxon>
    </lineage>
</organism>
<comment type="caution">
    <text evidence="2">The sequence shown here is derived from an EMBL/GenBank/DDBJ whole genome shotgun (WGS) entry which is preliminary data.</text>
</comment>
<evidence type="ECO:0000259" key="1">
    <source>
        <dbReference type="Pfam" id="PF09346"/>
    </source>
</evidence>
<protein>
    <recommendedName>
        <fullName evidence="1">Knr4/Smi1-like domain-containing protein</fullName>
    </recommendedName>
</protein>
<dbReference type="Proteomes" id="UP000660611">
    <property type="component" value="Unassembled WGS sequence"/>
</dbReference>
<evidence type="ECO:0000313" key="3">
    <source>
        <dbReference type="Proteomes" id="UP000660611"/>
    </source>
</evidence>
<keyword evidence="3" id="KW-1185">Reference proteome</keyword>
<sequence>MPEITEVMLERGMSPWFDDRARCGVLTFNTSPPRLVLAVVSPAGEESTHELFLGDTFPVGENTWRFDDAVITNTDIWTVTLRYVAPGSPPFRPPAEPRDYVMVEFRSFGTIDEAGIGQVEQDLGRRLPRSFRMWLAHNNGAAPVEEIWIPGTHVSLDPFTPVLGVHPENPIYDLRNGERQVGRWFTKDYVVIAIGVEGYFAVGVSPQVADQIFVMRSGDALQLGNQYLARGYGSPAEYLCAERLFPVGSSIGTFLANLRPTPPSPPATLRPM</sequence>
<dbReference type="Pfam" id="PF09346">
    <property type="entry name" value="SMI1_KNR4"/>
    <property type="match status" value="1"/>
</dbReference>
<dbReference type="InterPro" id="IPR018958">
    <property type="entry name" value="Knr4/Smi1-like_dom"/>
</dbReference>
<evidence type="ECO:0000313" key="2">
    <source>
        <dbReference type="EMBL" id="GIG46659.1"/>
    </source>
</evidence>
<proteinExistence type="predicted"/>
<dbReference type="InterPro" id="IPR045642">
    <property type="entry name" value="DUF6406"/>
</dbReference>
<dbReference type="RefSeq" id="WP_203848429.1">
    <property type="nucleotide sequence ID" value="NZ_BAAAVW010000015.1"/>
</dbReference>
<gene>
    <name evidence="2" type="ORF">Dsi01nite_047000</name>
</gene>
<dbReference type="EMBL" id="BONQ01000076">
    <property type="protein sequence ID" value="GIG46659.1"/>
    <property type="molecule type" value="Genomic_DNA"/>
</dbReference>
<accession>A0A919U8K4</accession>
<dbReference type="AlphaFoldDB" id="A0A919U8K4"/>
<name>A0A919U8K4_9ACTN</name>
<feature type="domain" description="Knr4/Smi1-like" evidence="1">
    <location>
        <begin position="111"/>
        <end position="219"/>
    </location>
</feature>
<dbReference type="InterPro" id="IPR037883">
    <property type="entry name" value="Knr4/Smi1-like_sf"/>
</dbReference>
<dbReference type="SUPFAM" id="SSF160631">
    <property type="entry name" value="SMI1/KNR4-like"/>
    <property type="match status" value="1"/>
</dbReference>
<reference evidence="2" key="1">
    <citation type="submission" date="2021-01" db="EMBL/GenBank/DDBJ databases">
        <title>Whole genome shotgun sequence of Dactylosporangium siamense NBRC 106093.</title>
        <authorList>
            <person name="Komaki H."/>
            <person name="Tamura T."/>
        </authorList>
    </citation>
    <scope>NUCLEOTIDE SEQUENCE</scope>
    <source>
        <strain evidence="2">NBRC 106093</strain>
    </source>
</reference>